<dbReference type="Gene3D" id="3.40.50.720">
    <property type="entry name" value="NAD(P)-binding Rossmann-like Domain"/>
    <property type="match status" value="1"/>
</dbReference>
<dbReference type="InterPro" id="IPR002347">
    <property type="entry name" value="SDR_fam"/>
</dbReference>
<proteinExistence type="predicted"/>
<sequence>MVVLPEVSAIQLAIDEFGSLDIVVNNAGYANSAPIEEITDEDFRAQI</sequence>
<keyword evidence="2" id="KW-1185">Reference proteome</keyword>
<dbReference type="SUPFAM" id="SSF51735">
    <property type="entry name" value="NAD(P)-binding Rossmann-fold domains"/>
    <property type="match status" value="1"/>
</dbReference>
<protein>
    <submittedName>
        <fullName evidence="1">NAD(P)-dependent dehydrogenase (Short-subunit alcohol dehydrogenase family)</fullName>
    </submittedName>
</protein>
<dbReference type="Pfam" id="PF00106">
    <property type="entry name" value="adh_short"/>
    <property type="match status" value="1"/>
</dbReference>
<name>A0ABU0L7H3_9BACL</name>
<gene>
    <name evidence="1" type="ORF">QOZ95_005466</name>
</gene>
<dbReference type="InterPro" id="IPR036291">
    <property type="entry name" value="NAD(P)-bd_dom_sf"/>
</dbReference>
<accession>A0ABU0L7H3</accession>
<organism evidence="1 2">
    <name type="scientific">Paenibacillus brasilensis</name>
    <dbReference type="NCBI Taxonomy" id="128574"/>
    <lineage>
        <taxon>Bacteria</taxon>
        <taxon>Bacillati</taxon>
        <taxon>Bacillota</taxon>
        <taxon>Bacilli</taxon>
        <taxon>Bacillales</taxon>
        <taxon>Paenibacillaceae</taxon>
        <taxon>Paenibacillus</taxon>
    </lineage>
</organism>
<dbReference type="EMBL" id="JAUSWA010000063">
    <property type="protein sequence ID" value="MDQ0497247.1"/>
    <property type="molecule type" value="Genomic_DNA"/>
</dbReference>
<dbReference type="Proteomes" id="UP001242811">
    <property type="component" value="Unassembled WGS sequence"/>
</dbReference>
<reference evidence="1 2" key="1">
    <citation type="submission" date="2023-07" db="EMBL/GenBank/DDBJ databases">
        <title>Genomic Encyclopedia of Type Strains, Phase IV (KMG-IV): sequencing the most valuable type-strain genomes for metagenomic binning, comparative biology and taxonomic classification.</title>
        <authorList>
            <person name="Goeker M."/>
        </authorList>
    </citation>
    <scope>NUCLEOTIDE SEQUENCE [LARGE SCALE GENOMIC DNA]</scope>
    <source>
        <strain evidence="1 2">DSM 14914</strain>
    </source>
</reference>
<comment type="caution">
    <text evidence="1">The sequence shown here is derived from an EMBL/GenBank/DDBJ whole genome shotgun (WGS) entry which is preliminary data.</text>
</comment>
<evidence type="ECO:0000313" key="1">
    <source>
        <dbReference type="EMBL" id="MDQ0497247.1"/>
    </source>
</evidence>
<evidence type="ECO:0000313" key="2">
    <source>
        <dbReference type="Proteomes" id="UP001242811"/>
    </source>
</evidence>
<feature type="non-terminal residue" evidence="1">
    <location>
        <position position="47"/>
    </location>
</feature>